<proteinExistence type="inferred from homology"/>
<dbReference type="STRING" id="54.SAMN02745121_06650"/>
<dbReference type="SUPFAM" id="SSF53067">
    <property type="entry name" value="Actin-like ATPase domain"/>
    <property type="match status" value="1"/>
</dbReference>
<dbReference type="GO" id="GO:0008270">
    <property type="term" value="F:zinc ion binding"/>
    <property type="evidence" value="ECO:0007669"/>
    <property type="project" value="InterPro"/>
</dbReference>
<evidence type="ECO:0000313" key="3">
    <source>
        <dbReference type="EMBL" id="SFF04249.1"/>
    </source>
</evidence>
<dbReference type="PIRSF" id="PIRSF006256">
    <property type="entry name" value="CMPcnvr_hdrg_mat"/>
    <property type="match status" value="1"/>
</dbReference>
<dbReference type="Gene3D" id="3.30.110.120">
    <property type="match status" value="1"/>
</dbReference>
<evidence type="ECO:0000313" key="4">
    <source>
        <dbReference type="Proteomes" id="UP000199400"/>
    </source>
</evidence>
<dbReference type="Gene3D" id="3.90.870.50">
    <property type="match status" value="1"/>
</dbReference>
<dbReference type="PANTHER" id="PTHR42959:SF1">
    <property type="entry name" value="CARBAMOYLTRANSFERASE HYPF"/>
    <property type="match status" value="1"/>
</dbReference>
<dbReference type="Gene3D" id="3.30.420.360">
    <property type="match status" value="1"/>
</dbReference>
<dbReference type="GO" id="GO:0003725">
    <property type="term" value="F:double-stranded RNA binding"/>
    <property type="evidence" value="ECO:0007669"/>
    <property type="project" value="InterPro"/>
</dbReference>
<dbReference type="InterPro" id="IPR051060">
    <property type="entry name" value="Carbamoyltrans_HypF-like"/>
</dbReference>
<dbReference type="InterPro" id="IPR004421">
    <property type="entry name" value="Carbamoyltransferase_HypF"/>
</dbReference>
<evidence type="ECO:0000256" key="1">
    <source>
        <dbReference type="ARBA" id="ARBA00008097"/>
    </source>
</evidence>
<dbReference type="InterPro" id="IPR055128">
    <property type="entry name" value="HypF_C_2"/>
</dbReference>
<dbReference type="Pfam" id="PF17788">
    <property type="entry name" value="HypF_C"/>
    <property type="match status" value="1"/>
</dbReference>
<dbReference type="PROSITE" id="PS51163">
    <property type="entry name" value="YRDC"/>
    <property type="match status" value="1"/>
</dbReference>
<dbReference type="Pfam" id="PF07503">
    <property type="entry name" value="zf-HYPF"/>
    <property type="match status" value="2"/>
</dbReference>
<dbReference type="SUPFAM" id="SSF55821">
    <property type="entry name" value="YrdC/RibB"/>
    <property type="match status" value="1"/>
</dbReference>
<reference evidence="4" key="1">
    <citation type="submission" date="2016-10" db="EMBL/GenBank/DDBJ databases">
        <authorList>
            <person name="Varghese N."/>
            <person name="Submissions S."/>
        </authorList>
    </citation>
    <scope>NUCLEOTIDE SEQUENCE [LARGE SCALE GENOMIC DNA]</scope>
    <source>
        <strain evidence="4">ATCC 25963</strain>
    </source>
</reference>
<keyword evidence="4" id="KW-1185">Reference proteome</keyword>
<dbReference type="Pfam" id="PF01300">
    <property type="entry name" value="Sua5_yciO_yrdC"/>
    <property type="match status" value="1"/>
</dbReference>
<accession>A0A1I2FH93</accession>
<name>A0A1I2FH93_9BACT</name>
<dbReference type="PANTHER" id="PTHR42959">
    <property type="entry name" value="CARBAMOYLTRANSFERASE"/>
    <property type="match status" value="1"/>
</dbReference>
<organism evidence="3 4">
    <name type="scientific">Nannocystis exedens</name>
    <dbReference type="NCBI Taxonomy" id="54"/>
    <lineage>
        <taxon>Bacteria</taxon>
        <taxon>Pseudomonadati</taxon>
        <taxon>Myxococcota</taxon>
        <taxon>Polyangia</taxon>
        <taxon>Nannocystales</taxon>
        <taxon>Nannocystaceae</taxon>
        <taxon>Nannocystis</taxon>
    </lineage>
</organism>
<protein>
    <submittedName>
        <fullName evidence="3">Hydrogenase maturation protein HypF</fullName>
    </submittedName>
</protein>
<dbReference type="InterPro" id="IPR006070">
    <property type="entry name" value="Sua5-like_dom"/>
</dbReference>
<dbReference type="RefSeq" id="WP_420814124.1">
    <property type="nucleotide sequence ID" value="NZ_NETK01000001.1"/>
</dbReference>
<dbReference type="Pfam" id="PF22521">
    <property type="entry name" value="HypF_C_2"/>
    <property type="match status" value="1"/>
</dbReference>
<evidence type="ECO:0000259" key="2">
    <source>
        <dbReference type="PROSITE" id="PS51163"/>
    </source>
</evidence>
<comment type="similarity">
    <text evidence="1">Belongs to the carbamoyltransferase HypF family.</text>
</comment>
<dbReference type="InterPro" id="IPR043129">
    <property type="entry name" value="ATPase_NBD"/>
</dbReference>
<sequence>MPAAAAIRGVAWDERAPGGAREFCIETSDERAGGDGVAISADLATCDACLTELFDSADRRYRYPFINCTNCGPRLTIIDATPYDRARTTMAGFPPCDACRREYADPASRRFHAQPNACAACGPRLLAREGSGALDGDALVHAARVLREGGIVAVKGLGGYHLACDGTSDDAVRELRRRKHRDDKPLALMVRELDGAARLCHIDADEETLLSSPARPIVLLRRRAGAKVAHEVAPHSPWLGLMLAYTPLHHLLLAELDGTPLVMTSGNRTDEPIAIDDDDALARLAGIADLFLAHDRPIRTRCDDSVARVIGGRPTVLRRSRGESPRPLVLPFPCRRPLLALGGELKATFALGRGATAILGPHHGDLEDHHAYRAYVDAIAHFERLFAIRPAVLAHDLHPDYASTRYAGERARAEGLEVVAVQHHHAHVAACMAEHGLDEPVIGVALDGGGYGLDRTIWGGEFLVGDYRNFRRAAHLRPVPMPGGERAIREPWRMAVAHLRDAGIDAGNRPEATLRVLCAMIDRRVGSPLTSSMGRLFDAVAAIVGVRDEARHEAQAAMELEWMATDLSEDGAYPCVLAGVDDTLVVDTRPIVGAVHEDHCGGVAAPRIARRFHSTVVDIIDTVCRALRDATGLETVVLTGGVFMNAIVAAEARRRLSDRGFRVRSPAATPTNDGGLSLGQLAIAAAREV</sequence>
<gene>
    <name evidence="3" type="ORF">SAMN02745121_06650</name>
</gene>
<feature type="domain" description="YrdC-like" evidence="2">
    <location>
        <begin position="136"/>
        <end position="322"/>
    </location>
</feature>
<dbReference type="InterPro" id="IPR011125">
    <property type="entry name" value="Znf_HypF"/>
</dbReference>
<dbReference type="NCBIfam" id="TIGR00143">
    <property type="entry name" value="hypF"/>
    <property type="match status" value="1"/>
</dbReference>
<dbReference type="InterPro" id="IPR017945">
    <property type="entry name" value="DHBP_synth_RibB-like_a/b_dom"/>
</dbReference>
<dbReference type="AlphaFoldDB" id="A0A1I2FH93"/>
<dbReference type="Gene3D" id="3.30.420.40">
    <property type="match status" value="1"/>
</dbReference>
<dbReference type="EMBL" id="FOMX01000026">
    <property type="protein sequence ID" value="SFF04249.1"/>
    <property type="molecule type" value="Genomic_DNA"/>
</dbReference>
<dbReference type="GO" id="GO:0016743">
    <property type="term" value="F:carboxyl- or carbamoyltransferase activity"/>
    <property type="evidence" value="ECO:0007669"/>
    <property type="project" value="InterPro"/>
</dbReference>
<dbReference type="GO" id="GO:0051604">
    <property type="term" value="P:protein maturation"/>
    <property type="evidence" value="ECO:0007669"/>
    <property type="project" value="TreeGrafter"/>
</dbReference>
<dbReference type="Proteomes" id="UP000199400">
    <property type="component" value="Unassembled WGS sequence"/>
</dbReference>
<dbReference type="InterPro" id="IPR041440">
    <property type="entry name" value="HypF_C"/>
</dbReference>